<name>A0AAD8HEB0_9APIA</name>
<sequence length="252" mass="28510">MAETILVDVASGLVSKLVSLATDEVILAWNVQEDLESLRERLELIDKLLSDAAIKKLTMSTVQHWFNNLEAVAHVANIFLDELAYEVTRQKVENHHKVRNFFVPSKNSMLHHFKMAHKIKSIQASFDKIFKLGSDLGIQPVARSNVIVQSVETSKNAPYEDKSLIFGRDKDISSLVEMVCKNYEEDLQVIAVKGMGGQGKSTLARMVNKADNVINMFRERIFVTVSCDFDFMKILNEMVESLTSKPSMLIKF</sequence>
<dbReference type="GO" id="GO:0006952">
    <property type="term" value="P:defense response"/>
    <property type="evidence" value="ECO:0007669"/>
    <property type="project" value="UniProtKB-KW"/>
</dbReference>
<organism evidence="6 7">
    <name type="scientific">Heracleum sosnowskyi</name>
    <dbReference type="NCBI Taxonomy" id="360622"/>
    <lineage>
        <taxon>Eukaryota</taxon>
        <taxon>Viridiplantae</taxon>
        <taxon>Streptophyta</taxon>
        <taxon>Embryophyta</taxon>
        <taxon>Tracheophyta</taxon>
        <taxon>Spermatophyta</taxon>
        <taxon>Magnoliopsida</taxon>
        <taxon>eudicotyledons</taxon>
        <taxon>Gunneridae</taxon>
        <taxon>Pentapetalae</taxon>
        <taxon>asterids</taxon>
        <taxon>campanulids</taxon>
        <taxon>Apiales</taxon>
        <taxon>Apiaceae</taxon>
        <taxon>Apioideae</taxon>
        <taxon>apioid superclade</taxon>
        <taxon>Tordylieae</taxon>
        <taxon>Tordyliinae</taxon>
        <taxon>Heracleum</taxon>
    </lineage>
</organism>
<dbReference type="Gene3D" id="3.40.50.300">
    <property type="entry name" value="P-loop containing nucleotide triphosphate hydrolases"/>
    <property type="match status" value="1"/>
</dbReference>
<accession>A0AAD8HEB0</accession>
<keyword evidence="1" id="KW-0677">Repeat</keyword>
<evidence type="ECO:0000256" key="2">
    <source>
        <dbReference type="ARBA" id="ARBA00022741"/>
    </source>
</evidence>
<dbReference type="InterPro" id="IPR002182">
    <property type="entry name" value="NB-ARC"/>
</dbReference>
<dbReference type="Proteomes" id="UP001237642">
    <property type="component" value="Unassembled WGS sequence"/>
</dbReference>
<keyword evidence="3" id="KW-0611">Plant defense</keyword>
<evidence type="ECO:0000256" key="1">
    <source>
        <dbReference type="ARBA" id="ARBA00022737"/>
    </source>
</evidence>
<keyword evidence="2" id="KW-0547">Nucleotide-binding</keyword>
<evidence type="ECO:0000256" key="3">
    <source>
        <dbReference type="ARBA" id="ARBA00022821"/>
    </source>
</evidence>
<dbReference type="Pfam" id="PF18052">
    <property type="entry name" value="Rx_N"/>
    <property type="match status" value="1"/>
</dbReference>
<reference evidence="6" key="1">
    <citation type="submission" date="2023-02" db="EMBL/GenBank/DDBJ databases">
        <title>Genome of toxic invasive species Heracleum sosnowskyi carries increased number of genes despite the absence of recent whole-genome duplications.</title>
        <authorList>
            <person name="Schelkunov M."/>
            <person name="Shtratnikova V."/>
            <person name="Makarenko M."/>
            <person name="Klepikova A."/>
            <person name="Omelchenko D."/>
            <person name="Novikova G."/>
            <person name="Obukhova E."/>
            <person name="Bogdanov V."/>
            <person name="Penin A."/>
            <person name="Logacheva M."/>
        </authorList>
    </citation>
    <scope>NUCLEOTIDE SEQUENCE</scope>
    <source>
        <strain evidence="6">Hsosn_3</strain>
        <tissue evidence="6">Leaf</tissue>
    </source>
</reference>
<dbReference type="EMBL" id="JAUIZM010000009">
    <property type="protein sequence ID" value="KAK1364510.1"/>
    <property type="molecule type" value="Genomic_DNA"/>
</dbReference>
<dbReference type="GO" id="GO:0043531">
    <property type="term" value="F:ADP binding"/>
    <property type="evidence" value="ECO:0007669"/>
    <property type="project" value="InterPro"/>
</dbReference>
<comment type="caution">
    <text evidence="6">The sequence shown here is derived from an EMBL/GenBank/DDBJ whole genome shotgun (WGS) entry which is preliminary data.</text>
</comment>
<dbReference type="InterPro" id="IPR027417">
    <property type="entry name" value="P-loop_NTPase"/>
</dbReference>
<dbReference type="InterPro" id="IPR041118">
    <property type="entry name" value="Rx_N"/>
</dbReference>
<evidence type="ECO:0000313" key="7">
    <source>
        <dbReference type="Proteomes" id="UP001237642"/>
    </source>
</evidence>
<proteinExistence type="predicted"/>
<dbReference type="PANTHER" id="PTHR19338:SF73">
    <property type="entry name" value="DISEASE RESISTANCE PROTEIN RGA2-LIKE"/>
    <property type="match status" value="1"/>
</dbReference>
<evidence type="ECO:0000313" key="6">
    <source>
        <dbReference type="EMBL" id="KAK1364510.1"/>
    </source>
</evidence>
<dbReference type="Gene3D" id="1.20.5.4130">
    <property type="match status" value="1"/>
</dbReference>
<dbReference type="SUPFAM" id="SSF52540">
    <property type="entry name" value="P-loop containing nucleoside triphosphate hydrolases"/>
    <property type="match status" value="1"/>
</dbReference>
<dbReference type="AlphaFoldDB" id="A0AAD8HEB0"/>
<evidence type="ECO:0000259" key="4">
    <source>
        <dbReference type="Pfam" id="PF00931"/>
    </source>
</evidence>
<reference evidence="6" key="2">
    <citation type="submission" date="2023-05" db="EMBL/GenBank/DDBJ databases">
        <authorList>
            <person name="Schelkunov M.I."/>
        </authorList>
    </citation>
    <scope>NUCLEOTIDE SEQUENCE</scope>
    <source>
        <strain evidence="6">Hsosn_3</strain>
        <tissue evidence="6">Leaf</tissue>
    </source>
</reference>
<gene>
    <name evidence="6" type="ORF">POM88_040071</name>
</gene>
<evidence type="ECO:0000259" key="5">
    <source>
        <dbReference type="Pfam" id="PF18052"/>
    </source>
</evidence>
<feature type="domain" description="NB-ARC" evidence="4">
    <location>
        <begin position="174"/>
        <end position="245"/>
    </location>
</feature>
<feature type="domain" description="Disease resistance N-terminal" evidence="5">
    <location>
        <begin position="10"/>
        <end position="97"/>
    </location>
</feature>
<dbReference type="Pfam" id="PF00931">
    <property type="entry name" value="NB-ARC"/>
    <property type="match status" value="1"/>
</dbReference>
<protein>
    <submittedName>
        <fullName evidence="6">Uncharacterized protein</fullName>
    </submittedName>
</protein>
<dbReference type="PANTHER" id="PTHR19338">
    <property type="entry name" value="TRANSLOCASE OF INNER MITOCHONDRIAL MEMBRANE 13 HOMOLOG"/>
    <property type="match status" value="1"/>
</dbReference>
<keyword evidence="7" id="KW-1185">Reference proteome</keyword>